<gene>
    <name evidence="13" type="ORF">A3J48_01395</name>
</gene>
<dbReference type="InterPro" id="IPR050156">
    <property type="entry name" value="TC-AMP_synthase_SUA5"/>
</dbReference>
<name>A0A1F5P562_9BACT</name>
<dbReference type="Proteomes" id="UP000176786">
    <property type="component" value="Unassembled WGS sequence"/>
</dbReference>
<dbReference type="PANTHER" id="PTHR17490">
    <property type="entry name" value="SUA5"/>
    <property type="match status" value="1"/>
</dbReference>
<dbReference type="GO" id="GO:0005737">
    <property type="term" value="C:cytoplasm"/>
    <property type="evidence" value="ECO:0007669"/>
    <property type="project" value="UniProtKB-SubCell"/>
</dbReference>
<dbReference type="Gene3D" id="3.90.870.10">
    <property type="entry name" value="DHBP synthase"/>
    <property type="match status" value="1"/>
</dbReference>
<dbReference type="STRING" id="1817832.A3J48_01395"/>
<dbReference type="AlphaFoldDB" id="A0A1F5P562"/>
<dbReference type="GO" id="GO:0003725">
    <property type="term" value="F:double-stranded RNA binding"/>
    <property type="evidence" value="ECO:0007669"/>
    <property type="project" value="InterPro"/>
</dbReference>
<evidence type="ECO:0000256" key="5">
    <source>
        <dbReference type="ARBA" id="ARBA00022679"/>
    </source>
</evidence>
<dbReference type="PANTHER" id="PTHR17490:SF16">
    <property type="entry name" value="THREONYLCARBAMOYL-AMP SYNTHASE"/>
    <property type="match status" value="1"/>
</dbReference>
<evidence type="ECO:0000256" key="3">
    <source>
        <dbReference type="ARBA" id="ARBA00012584"/>
    </source>
</evidence>
<reference evidence="13 14" key="1">
    <citation type="journal article" date="2016" name="Nat. Commun.">
        <title>Thousands of microbial genomes shed light on interconnected biogeochemical processes in an aquifer system.</title>
        <authorList>
            <person name="Anantharaman K."/>
            <person name="Brown C.T."/>
            <person name="Hug L.A."/>
            <person name="Sharon I."/>
            <person name="Castelle C.J."/>
            <person name="Probst A.J."/>
            <person name="Thomas B.C."/>
            <person name="Singh A."/>
            <person name="Wilkins M.J."/>
            <person name="Karaoz U."/>
            <person name="Brodie E.L."/>
            <person name="Williams K.H."/>
            <person name="Hubbard S.S."/>
            <person name="Banfield J.F."/>
        </authorList>
    </citation>
    <scope>NUCLEOTIDE SEQUENCE [LARGE SCALE GENOMIC DNA]</scope>
</reference>
<protein>
    <recommendedName>
        <fullName evidence="10">L-threonylcarbamoyladenylate synthase</fullName>
        <ecNumber evidence="3">2.7.7.87</ecNumber>
    </recommendedName>
    <alternativeName>
        <fullName evidence="10">L-threonylcarbamoyladenylate synthase</fullName>
    </alternativeName>
</protein>
<dbReference type="EMBL" id="MFES01000035">
    <property type="protein sequence ID" value="OGE84770.1"/>
    <property type="molecule type" value="Genomic_DNA"/>
</dbReference>
<evidence type="ECO:0000313" key="13">
    <source>
        <dbReference type="EMBL" id="OGE84770.1"/>
    </source>
</evidence>
<dbReference type="EC" id="2.7.7.87" evidence="3"/>
<proteinExistence type="inferred from homology"/>
<organism evidence="13 14">
    <name type="scientific">Candidatus Doudnabacteria bacterium RIFCSPHIGHO2_02_FULL_46_11</name>
    <dbReference type="NCBI Taxonomy" id="1817832"/>
    <lineage>
        <taxon>Bacteria</taxon>
        <taxon>Candidatus Doudnaibacteriota</taxon>
    </lineage>
</organism>
<comment type="subcellular location">
    <subcellularLocation>
        <location evidence="1">Cytoplasm</location>
    </subcellularLocation>
</comment>
<evidence type="ECO:0000256" key="11">
    <source>
        <dbReference type="ARBA" id="ARBA00048366"/>
    </source>
</evidence>
<keyword evidence="7" id="KW-0548">Nucleotidyltransferase</keyword>
<dbReference type="GO" id="GO:0061710">
    <property type="term" value="F:L-threonylcarbamoyladenylate synthase"/>
    <property type="evidence" value="ECO:0007669"/>
    <property type="project" value="UniProtKB-EC"/>
</dbReference>
<accession>A0A1F5P562</accession>
<keyword evidence="9" id="KW-0067">ATP-binding</keyword>
<comment type="caution">
    <text evidence="13">The sequence shown here is derived from an EMBL/GenBank/DDBJ whole genome shotgun (WGS) entry which is preliminary data.</text>
</comment>
<feature type="domain" description="YrdC-like" evidence="12">
    <location>
        <begin position="2"/>
        <end position="194"/>
    </location>
</feature>
<evidence type="ECO:0000256" key="4">
    <source>
        <dbReference type="ARBA" id="ARBA00022490"/>
    </source>
</evidence>
<dbReference type="InterPro" id="IPR017945">
    <property type="entry name" value="DHBP_synth_RibB-like_a/b_dom"/>
</dbReference>
<keyword evidence="8" id="KW-0547">Nucleotide-binding</keyword>
<keyword evidence="5" id="KW-0808">Transferase</keyword>
<evidence type="ECO:0000256" key="8">
    <source>
        <dbReference type="ARBA" id="ARBA00022741"/>
    </source>
</evidence>
<comment type="similarity">
    <text evidence="2">Belongs to the SUA5 family.</text>
</comment>
<comment type="catalytic activity">
    <reaction evidence="11">
        <text>L-threonine + hydrogencarbonate + ATP = L-threonylcarbamoyladenylate + diphosphate + H2O</text>
        <dbReference type="Rhea" id="RHEA:36407"/>
        <dbReference type="ChEBI" id="CHEBI:15377"/>
        <dbReference type="ChEBI" id="CHEBI:17544"/>
        <dbReference type="ChEBI" id="CHEBI:30616"/>
        <dbReference type="ChEBI" id="CHEBI:33019"/>
        <dbReference type="ChEBI" id="CHEBI:57926"/>
        <dbReference type="ChEBI" id="CHEBI:73682"/>
        <dbReference type="EC" id="2.7.7.87"/>
    </reaction>
</comment>
<evidence type="ECO:0000313" key="14">
    <source>
        <dbReference type="Proteomes" id="UP000176786"/>
    </source>
</evidence>
<evidence type="ECO:0000256" key="10">
    <source>
        <dbReference type="ARBA" id="ARBA00029774"/>
    </source>
</evidence>
<dbReference type="NCBIfam" id="TIGR00057">
    <property type="entry name" value="L-threonylcarbamoyladenylate synthase"/>
    <property type="match status" value="1"/>
</dbReference>
<dbReference type="GO" id="GO:0005524">
    <property type="term" value="F:ATP binding"/>
    <property type="evidence" value="ECO:0007669"/>
    <property type="project" value="UniProtKB-KW"/>
</dbReference>
<dbReference type="GO" id="GO:0008033">
    <property type="term" value="P:tRNA processing"/>
    <property type="evidence" value="ECO:0007669"/>
    <property type="project" value="UniProtKB-KW"/>
</dbReference>
<keyword evidence="4" id="KW-0963">Cytoplasm</keyword>
<dbReference type="GO" id="GO:0000049">
    <property type="term" value="F:tRNA binding"/>
    <property type="evidence" value="ECO:0007669"/>
    <property type="project" value="TreeGrafter"/>
</dbReference>
<dbReference type="SUPFAM" id="SSF55821">
    <property type="entry name" value="YrdC/RibB"/>
    <property type="match status" value="1"/>
</dbReference>
<evidence type="ECO:0000256" key="2">
    <source>
        <dbReference type="ARBA" id="ARBA00007663"/>
    </source>
</evidence>
<keyword evidence="6" id="KW-0819">tRNA processing</keyword>
<sequence>MLKDIELAVRVLKKGGVIAYPTDTAYGLGALANSVPALKKIYKIKGRSAIKAVSIAVSDLSQARKIAVFDERALIFWRKFMPGTLTLVLPLKKSLFQRKSWRILSGGKKVGIRMAKHPFPQLITKKLGVPITTTSANISGKSPCYSAQEIELEFKKRKYKPDLIVNGGKLKKGRISTVVDLTANDIKILREGSISKKQIFDALKQMTI</sequence>
<evidence type="ECO:0000259" key="12">
    <source>
        <dbReference type="PROSITE" id="PS51163"/>
    </source>
</evidence>
<evidence type="ECO:0000256" key="6">
    <source>
        <dbReference type="ARBA" id="ARBA00022694"/>
    </source>
</evidence>
<dbReference type="InterPro" id="IPR006070">
    <property type="entry name" value="Sua5-like_dom"/>
</dbReference>
<evidence type="ECO:0000256" key="7">
    <source>
        <dbReference type="ARBA" id="ARBA00022695"/>
    </source>
</evidence>
<evidence type="ECO:0000256" key="9">
    <source>
        <dbReference type="ARBA" id="ARBA00022840"/>
    </source>
</evidence>
<dbReference type="Pfam" id="PF01300">
    <property type="entry name" value="Sua5_yciO_yrdC"/>
    <property type="match status" value="1"/>
</dbReference>
<dbReference type="GO" id="GO:0006450">
    <property type="term" value="P:regulation of translational fidelity"/>
    <property type="evidence" value="ECO:0007669"/>
    <property type="project" value="TreeGrafter"/>
</dbReference>
<evidence type="ECO:0000256" key="1">
    <source>
        <dbReference type="ARBA" id="ARBA00004496"/>
    </source>
</evidence>
<dbReference type="PROSITE" id="PS51163">
    <property type="entry name" value="YRDC"/>
    <property type="match status" value="1"/>
</dbReference>